<proteinExistence type="predicted"/>
<feature type="region of interest" description="Disordered" evidence="1">
    <location>
        <begin position="1"/>
        <end position="56"/>
    </location>
</feature>
<comment type="caution">
    <text evidence="2">The sequence shown here is derived from an EMBL/GenBank/DDBJ whole genome shotgun (WGS) entry which is preliminary data.</text>
</comment>
<gene>
    <name evidence="2" type="ORF">E2562_023105</name>
</gene>
<name>A0A6G1E0Q8_9ORYZ</name>
<organism evidence="2 3">
    <name type="scientific">Oryza meyeriana var. granulata</name>
    <dbReference type="NCBI Taxonomy" id="110450"/>
    <lineage>
        <taxon>Eukaryota</taxon>
        <taxon>Viridiplantae</taxon>
        <taxon>Streptophyta</taxon>
        <taxon>Embryophyta</taxon>
        <taxon>Tracheophyta</taxon>
        <taxon>Spermatophyta</taxon>
        <taxon>Magnoliopsida</taxon>
        <taxon>Liliopsida</taxon>
        <taxon>Poales</taxon>
        <taxon>Poaceae</taxon>
        <taxon>BOP clade</taxon>
        <taxon>Oryzoideae</taxon>
        <taxon>Oryzeae</taxon>
        <taxon>Oryzinae</taxon>
        <taxon>Oryza</taxon>
        <taxon>Oryza meyeriana</taxon>
    </lineage>
</organism>
<dbReference type="Proteomes" id="UP000479710">
    <property type="component" value="Unassembled WGS sequence"/>
</dbReference>
<protein>
    <submittedName>
        <fullName evidence="2">Uncharacterized protein</fullName>
    </submittedName>
</protein>
<dbReference type="AlphaFoldDB" id="A0A6G1E0Q8"/>
<feature type="compositionally biased region" description="Gly residues" evidence="1">
    <location>
        <begin position="1"/>
        <end position="12"/>
    </location>
</feature>
<keyword evidence="3" id="KW-1185">Reference proteome</keyword>
<reference evidence="2 3" key="1">
    <citation type="submission" date="2019-11" db="EMBL/GenBank/DDBJ databases">
        <title>Whole genome sequence of Oryza granulata.</title>
        <authorList>
            <person name="Li W."/>
        </authorList>
    </citation>
    <scope>NUCLEOTIDE SEQUENCE [LARGE SCALE GENOMIC DNA]</scope>
    <source>
        <strain evidence="3">cv. Menghai</strain>
        <tissue evidence="2">Leaf</tissue>
    </source>
</reference>
<evidence type="ECO:0000256" key="1">
    <source>
        <dbReference type="SAM" id="MobiDB-lite"/>
    </source>
</evidence>
<accession>A0A6G1E0Q8</accession>
<sequence length="116" mass="12024">MPSLHGLGGEIGRSGRAFDTQWRGHGGSTAPTATKSAVPHAAGADTPSSTPDLAPLGTTWLANGNNGSCSPVQSTNLVTTVATWAEARSQCRGGWWQPQPFFSTVARSTPCPDTLF</sequence>
<evidence type="ECO:0000313" key="3">
    <source>
        <dbReference type="Proteomes" id="UP000479710"/>
    </source>
</evidence>
<dbReference type="EMBL" id="SPHZ02000005">
    <property type="protein sequence ID" value="KAF0918166.1"/>
    <property type="molecule type" value="Genomic_DNA"/>
</dbReference>
<evidence type="ECO:0000313" key="2">
    <source>
        <dbReference type="EMBL" id="KAF0918166.1"/>
    </source>
</evidence>